<evidence type="ECO:0000313" key="2">
    <source>
        <dbReference type="EMBL" id="ADX98133.1"/>
    </source>
</evidence>
<feature type="compositionally biased region" description="Polar residues" evidence="1">
    <location>
        <begin position="37"/>
        <end position="55"/>
    </location>
</feature>
<accession>F0QRL3</accession>
<evidence type="ECO:0000313" key="3">
    <source>
        <dbReference type="Proteomes" id="UP000007484"/>
    </source>
</evidence>
<evidence type="ECO:0000256" key="1">
    <source>
        <dbReference type="SAM" id="MobiDB-lite"/>
    </source>
</evidence>
<feature type="compositionally biased region" description="Polar residues" evidence="1">
    <location>
        <begin position="62"/>
        <end position="124"/>
    </location>
</feature>
<organism evidence="2 3">
    <name type="scientific">Mycoplasma suis (strain Illinois)</name>
    <dbReference type="NCBI Taxonomy" id="768700"/>
    <lineage>
        <taxon>Bacteria</taxon>
        <taxon>Bacillati</taxon>
        <taxon>Mycoplasmatota</taxon>
        <taxon>Mollicutes</taxon>
        <taxon>Mycoplasmataceae</taxon>
        <taxon>Mycoplasma</taxon>
    </lineage>
</organism>
<keyword evidence="3" id="KW-1185">Reference proteome</keyword>
<reference evidence="2 3" key="1">
    <citation type="journal article" date="2011" name="J. Bacteriol.">
        <title>Complete genome sequences of two hemotropic Mycoplasmas, Mycoplasma haemofelis strain Ohio2 and Mycoplasma suis strain Illinois.</title>
        <authorList>
            <person name="Messick J.B."/>
            <person name="Santos A.P."/>
            <person name="Guimaraes A.M."/>
        </authorList>
    </citation>
    <scope>NUCLEOTIDE SEQUENCE [LARGE SCALE GENOMIC DNA]</scope>
    <source>
        <strain evidence="2 3">Illinois</strain>
    </source>
</reference>
<dbReference type="Proteomes" id="UP000007484">
    <property type="component" value="Chromosome"/>
</dbReference>
<protein>
    <submittedName>
        <fullName evidence="2">Uncharacterized protein</fullName>
    </submittedName>
</protein>
<dbReference type="AlphaFoldDB" id="F0QRL3"/>
<gene>
    <name evidence="2" type="ordered locus">MSU_0601</name>
</gene>
<sequence length="136" mass="14115">MTILVKGILGFLVLGASGGVVLGGNYLSNLNKKDQAPNIQQPENNGETGTSATTKSPEEGSSFGTNRDASSSNVTEASLGQGDNTQDTAVRSSESGNNSEASPSRETTPNSNAERSGFSATTDSSPERDYDTWTSF</sequence>
<dbReference type="STRING" id="768700.MSU_0601"/>
<dbReference type="HOGENOM" id="CLU_1873162_0_0_14"/>
<dbReference type="KEGG" id="mss:MSU_0601"/>
<proteinExistence type="predicted"/>
<dbReference type="RefSeq" id="WP_013609258.1">
    <property type="nucleotide sequence ID" value="NC_015155.1"/>
</dbReference>
<name>F0QRL3_MYCSL</name>
<dbReference type="EMBL" id="CP002525">
    <property type="protein sequence ID" value="ADX98133.1"/>
    <property type="molecule type" value="Genomic_DNA"/>
</dbReference>
<feature type="region of interest" description="Disordered" evidence="1">
    <location>
        <begin position="28"/>
        <end position="136"/>
    </location>
</feature>
<feature type="compositionally biased region" description="Basic and acidic residues" evidence="1">
    <location>
        <begin position="125"/>
        <end position="136"/>
    </location>
</feature>